<evidence type="ECO:0000313" key="2">
    <source>
        <dbReference type="EMBL" id="GFH51253.1"/>
    </source>
</evidence>
<dbReference type="AlphaFoldDB" id="A0AAD3CSS3"/>
<feature type="region of interest" description="Disordered" evidence="1">
    <location>
        <begin position="58"/>
        <end position="142"/>
    </location>
</feature>
<dbReference type="Proteomes" id="UP001054902">
    <property type="component" value="Unassembled WGS sequence"/>
</dbReference>
<proteinExistence type="predicted"/>
<feature type="compositionally biased region" description="Basic and acidic residues" evidence="1">
    <location>
        <begin position="58"/>
        <end position="120"/>
    </location>
</feature>
<evidence type="ECO:0000313" key="3">
    <source>
        <dbReference type="Proteomes" id="UP001054902"/>
    </source>
</evidence>
<dbReference type="EMBL" id="BLLK01000045">
    <property type="protein sequence ID" value="GFH51253.1"/>
    <property type="molecule type" value="Genomic_DNA"/>
</dbReference>
<evidence type="ECO:0000256" key="1">
    <source>
        <dbReference type="SAM" id="MobiDB-lite"/>
    </source>
</evidence>
<protein>
    <submittedName>
        <fullName evidence="2">Uncharacterized protein</fullName>
    </submittedName>
</protein>
<name>A0AAD3CSS3_9STRA</name>
<reference evidence="2 3" key="1">
    <citation type="journal article" date="2021" name="Sci. Rep.">
        <title>The genome of the diatom Chaetoceros tenuissimus carries an ancient integrated fragment of an extant virus.</title>
        <authorList>
            <person name="Hongo Y."/>
            <person name="Kimura K."/>
            <person name="Takaki Y."/>
            <person name="Yoshida Y."/>
            <person name="Baba S."/>
            <person name="Kobayashi G."/>
            <person name="Nagasaki K."/>
            <person name="Hano T."/>
            <person name="Tomaru Y."/>
        </authorList>
    </citation>
    <scope>NUCLEOTIDE SEQUENCE [LARGE SCALE GENOMIC DNA]</scope>
    <source>
        <strain evidence="2 3">NIES-3715</strain>
    </source>
</reference>
<gene>
    <name evidence="2" type="ORF">CTEN210_07729</name>
</gene>
<keyword evidence="3" id="KW-1185">Reference proteome</keyword>
<feature type="compositionally biased region" description="Polar residues" evidence="1">
    <location>
        <begin position="121"/>
        <end position="136"/>
    </location>
</feature>
<accession>A0AAD3CSS3</accession>
<comment type="caution">
    <text evidence="2">The sequence shown here is derived from an EMBL/GenBank/DDBJ whole genome shotgun (WGS) entry which is preliminary data.</text>
</comment>
<organism evidence="2 3">
    <name type="scientific">Chaetoceros tenuissimus</name>
    <dbReference type="NCBI Taxonomy" id="426638"/>
    <lineage>
        <taxon>Eukaryota</taxon>
        <taxon>Sar</taxon>
        <taxon>Stramenopiles</taxon>
        <taxon>Ochrophyta</taxon>
        <taxon>Bacillariophyta</taxon>
        <taxon>Coscinodiscophyceae</taxon>
        <taxon>Chaetocerotophycidae</taxon>
        <taxon>Chaetocerotales</taxon>
        <taxon>Chaetocerotaceae</taxon>
        <taxon>Chaetoceros</taxon>
    </lineage>
</organism>
<sequence>MDQIYRARSSEPSKTFQGIFRASSLVESPSASSTKCNNPRSALSFEYTRQFYQFSYDERQDESSEFEVSRCRSRQLSHDQRDDPHNYEFADSRDPEEHIPHSRSSRDDERTAMPYSDRETSISGRNTGDEASTNGFTIPMLGNGTLKRANPIYESDECEHQREISGQQATKRRSIICSESTTTMPIYWSERLPVE</sequence>